<keyword evidence="2" id="KW-1185">Reference proteome</keyword>
<protein>
    <submittedName>
        <fullName evidence="1">Uncharacterized protein</fullName>
    </submittedName>
</protein>
<accession>A0ABQ4Y5X9</accession>
<sequence length="143" mass="16617">MRHSNNKPLQECRNSPTGLTLCETRRKEAGMGDLCPSAPVNHFTTTMPRVLKNSQQVQAKGKSKREWLLLECGGYKARTFQERLKKRECNTGNPDSNASRLLWREEIHCCDHYPFLMAQEYIGKEELDLYAQKYPPKNERDDN</sequence>
<gene>
    <name evidence="1" type="ORF">Tco_0705204</name>
</gene>
<evidence type="ECO:0000313" key="1">
    <source>
        <dbReference type="EMBL" id="GJS72363.1"/>
    </source>
</evidence>
<comment type="caution">
    <text evidence="1">The sequence shown here is derived from an EMBL/GenBank/DDBJ whole genome shotgun (WGS) entry which is preliminary data.</text>
</comment>
<reference evidence="1" key="1">
    <citation type="journal article" date="2022" name="Int. J. Mol. Sci.">
        <title>Draft Genome of Tanacetum Coccineum: Genomic Comparison of Closely Related Tanacetum-Family Plants.</title>
        <authorList>
            <person name="Yamashiro T."/>
            <person name="Shiraishi A."/>
            <person name="Nakayama K."/>
            <person name="Satake H."/>
        </authorList>
    </citation>
    <scope>NUCLEOTIDE SEQUENCE</scope>
</reference>
<dbReference type="Proteomes" id="UP001151760">
    <property type="component" value="Unassembled WGS sequence"/>
</dbReference>
<name>A0ABQ4Y5X9_9ASTR</name>
<dbReference type="EMBL" id="BQNB010010074">
    <property type="protein sequence ID" value="GJS72363.1"/>
    <property type="molecule type" value="Genomic_DNA"/>
</dbReference>
<evidence type="ECO:0000313" key="2">
    <source>
        <dbReference type="Proteomes" id="UP001151760"/>
    </source>
</evidence>
<organism evidence="1 2">
    <name type="scientific">Tanacetum coccineum</name>
    <dbReference type="NCBI Taxonomy" id="301880"/>
    <lineage>
        <taxon>Eukaryota</taxon>
        <taxon>Viridiplantae</taxon>
        <taxon>Streptophyta</taxon>
        <taxon>Embryophyta</taxon>
        <taxon>Tracheophyta</taxon>
        <taxon>Spermatophyta</taxon>
        <taxon>Magnoliopsida</taxon>
        <taxon>eudicotyledons</taxon>
        <taxon>Gunneridae</taxon>
        <taxon>Pentapetalae</taxon>
        <taxon>asterids</taxon>
        <taxon>campanulids</taxon>
        <taxon>Asterales</taxon>
        <taxon>Asteraceae</taxon>
        <taxon>Asteroideae</taxon>
        <taxon>Anthemideae</taxon>
        <taxon>Anthemidinae</taxon>
        <taxon>Tanacetum</taxon>
    </lineage>
</organism>
<proteinExistence type="predicted"/>
<reference evidence="1" key="2">
    <citation type="submission" date="2022-01" db="EMBL/GenBank/DDBJ databases">
        <authorList>
            <person name="Yamashiro T."/>
            <person name="Shiraishi A."/>
            <person name="Satake H."/>
            <person name="Nakayama K."/>
        </authorList>
    </citation>
    <scope>NUCLEOTIDE SEQUENCE</scope>
</reference>